<dbReference type="EMBL" id="AEUW02000001">
    <property type="protein sequence ID" value="EHJ51759.1"/>
    <property type="molecule type" value="Genomic_DNA"/>
</dbReference>
<protein>
    <recommendedName>
        <fullName evidence="4">Tandem five-TM protein</fullName>
    </recommendedName>
</protein>
<dbReference type="STRING" id="764298.STRMA_0151"/>
<dbReference type="Proteomes" id="UP000003573">
    <property type="component" value="Unassembled WGS sequence"/>
</dbReference>
<accession>G5JY90</accession>
<comment type="caution">
    <text evidence="2">The sequence shown here is derived from an EMBL/GenBank/DDBJ whole genome shotgun (WGS) entry which is preliminary data.</text>
</comment>
<evidence type="ECO:0008006" key="4">
    <source>
        <dbReference type="Google" id="ProtNLM"/>
    </source>
</evidence>
<dbReference type="AlphaFoldDB" id="G5JY90"/>
<keyword evidence="1" id="KW-0472">Membrane</keyword>
<feature type="transmembrane region" description="Helical" evidence="1">
    <location>
        <begin position="122"/>
        <end position="141"/>
    </location>
</feature>
<gene>
    <name evidence="2" type="ORF">STRMA_0151</name>
</gene>
<keyword evidence="1" id="KW-0812">Transmembrane</keyword>
<dbReference type="OrthoDB" id="2233868at2"/>
<dbReference type="RefSeq" id="WP_003078932.1">
    <property type="nucleotide sequence ID" value="NZ_AEUW02000001.1"/>
</dbReference>
<reference evidence="2 3" key="1">
    <citation type="journal article" date="2014" name="Int. J. Syst. Evol. Microbiol.">
        <title>Phylogenomics and the dynamic genome evolution of the genus Streptococcus.</title>
        <authorList>
            <consortium name="The Broad Institute Genome Sequencing Platform"/>
            <person name="Richards V.P."/>
            <person name="Palmer S.R."/>
            <person name="Pavinski Bitar P.D."/>
            <person name="Qin X."/>
            <person name="Weinstock G.M."/>
            <person name="Highlander S.K."/>
            <person name="Town C.D."/>
            <person name="Burne R.A."/>
            <person name="Stanhope M.J."/>
        </authorList>
    </citation>
    <scope>NUCLEOTIDE SEQUENCE [LARGE SCALE GENOMIC DNA]</scope>
    <source>
        <strain evidence="2 3">NCTC 11558</strain>
    </source>
</reference>
<proteinExistence type="predicted"/>
<organism evidence="2 3">
    <name type="scientific">Streptococcus macacae NCTC 11558</name>
    <dbReference type="NCBI Taxonomy" id="764298"/>
    <lineage>
        <taxon>Bacteria</taxon>
        <taxon>Bacillati</taxon>
        <taxon>Bacillota</taxon>
        <taxon>Bacilli</taxon>
        <taxon>Lactobacillales</taxon>
        <taxon>Streptococcaceae</taxon>
        <taxon>Streptococcus</taxon>
    </lineage>
</organism>
<feature type="transmembrane region" description="Helical" evidence="1">
    <location>
        <begin position="147"/>
        <end position="164"/>
    </location>
</feature>
<evidence type="ECO:0000256" key="1">
    <source>
        <dbReference type="SAM" id="Phobius"/>
    </source>
</evidence>
<keyword evidence="3" id="KW-1185">Reference proteome</keyword>
<evidence type="ECO:0000313" key="2">
    <source>
        <dbReference type="EMBL" id="EHJ51759.1"/>
    </source>
</evidence>
<feature type="transmembrane region" description="Helical" evidence="1">
    <location>
        <begin position="70"/>
        <end position="89"/>
    </location>
</feature>
<evidence type="ECO:0000313" key="3">
    <source>
        <dbReference type="Proteomes" id="UP000003573"/>
    </source>
</evidence>
<sequence length="182" mass="20795">MTMKKMQHLVVIGQYQLGQTLYLDTQQQKLFATDDKSGQSSLNYFVGTFLIVNAVVGYLGHIILFNQMSIKIVSLLVSQTAALLCAKVINIMIRKNQSLYEVELSIIETADFSKWFSKVKRLAWGTFLIVVIVYLFFNILFLVTGNFVILLLTFLCSIMIFLLSQSHILKRLFLKLSDLPLE</sequence>
<name>G5JY90_9STRE</name>
<feature type="transmembrane region" description="Helical" evidence="1">
    <location>
        <begin position="42"/>
        <end position="64"/>
    </location>
</feature>
<keyword evidence="1" id="KW-1133">Transmembrane helix</keyword>